<dbReference type="RefSeq" id="WP_014159832.1">
    <property type="nucleotide sequence ID" value="NC_016147.2"/>
</dbReference>
<gene>
    <name evidence="5" type="ordered locus">DSC_05010</name>
</gene>
<accession>G7UPW5</accession>
<dbReference type="Proteomes" id="UP000005870">
    <property type="component" value="Chromosome"/>
</dbReference>
<dbReference type="InterPro" id="IPR019734">
    <property type="entry name" value="TPR_rpt"/>
</dbReference>
<feature type="repeat" description="TPR" evidence="1">
    <location>
        <begin position="389"/>
        <end position="422"/>
    </location>
</feature>
<evidence type="ECO:0000313" key="6">
    <source>
        <dbReference type="Proteomes" id="UP000005870"/>
    </source>
</evidence>
<dbReference type="PROSITE" id="PS50293">
    <property type="entry name" value="TPR_REGION"/>
    <property type="match status" value="1"/>
</dbReference>
<keyword evidence="1" id="KW-0802">TPR repeat</keyword>
<dbReference type="Gene3D" id="3.40.50.410">
    <property type="entry name" value="von Willebrand factor, type A domain"/>
    <property type="match status" value="1"/>
</dbReference>
<dbReference type="Pfam" id="PF00515">
    <property type="entry name" value="TPR_1"/>
    <property type="match status" value="1"/>
</dbReference>
<feature type="compositionally biased region" description="Low complexity" evidence="2">
    <location>
        <begin position="457"/>
        <end position="484"/>
    </location>
</feature>
<dbReference type="PROSITE" id="PS50005">
    <property type="entry name" value="TPR"/>
    <property type="match status" value="1"/>
</dbReference>
<dbReference type="HOGENOM" id="CLU_024570_3_2_6"/>
<reference evidence="5 6" key="1">
    <citation type="journal article" date="2012" name="J. Bacteriol.">
        <title>Complete Genome Sequence of the BTEX-Degrading Bacterium Pseudoxanthomonas spadix BD-a59.</title>
        <authorList>
            <person name="Lee S.H."/>
            <person name="Jin H.M."/>
            <person name="Lee H.J."/>
            <person name="Kim J.M."/>
            <person name="Jeon C.O."/>
        </authorList>
    </citation>
    <scope>NUCLEOTIDE SEQUENCE [LARGE SCALE GENOMIC DNA]</scope>
    <source>
        <strain evidence="5 6">BD-a59</strain>
    </source>
</reference>
<dbReference type="InterPro" id="IPR036465">
    <property type="entry name" value="vWFA_dom_sf"/>
</dbReference>
<feature type="domain" description="VWFA" evidence="4">
    <location>
        <begin position="103"/>
        <end position="291"/>
    </location>
</feature>
<organism evidence="5 6">
    <name type="scientific">Pseudoxanthomonas spadix (strain BD-a59)</name>
    <dbReference type="NCBI Taxonomy" id="1045855"/>
    <lineage>
        <taxon>Bacteria</taxon>
        <taxon>Pseudomonadati</taxon>
        <taxon>Pseudomonadota</taxon>
        <taxon>Gammaproteobacteria</taxon>
        <taxon>Lysobacterales</taxon>
        <taxon>Lysobacteraceae</taxon>
        <taxon>Pseudoxanthomonas</taxon>
    </lineage>
</organism>
<dbReference type="SUPFAM" id="SSF53300">
    <property type="entry name" value="vWA-like"/>
    <property type="match status" value="1"/>
</dbReference>
<dbReference type="EMBL" id="CP003093">
    <property type="protein sequence ID" value="AER55655.1"/>
    <property type="molecule type" value="Genomic_DNA"/>
</dbReference>
<dbReference type="KEGG" id="psd:DSC_05010"/>
<feature type="region of interest" description="Disordered" evidence="2">
    <location>
        <begin position="432"/>
        <end position="595"/>
    </location>
</feature>
<feature type="compositionally biased region" description="Low complexity" evidence="2">
    <location>
        <begin position="532"/>
        <end position="553"/>
    </location>
</feature>
<dbReference type="InterPro" id="IPR002035">
    <property type="entry name" value="VWF_A"/>
</dbReference>
<dbReference type="SUPFAM" id="SSF48452">
    <property type="entry name" value="TPR-like"/>
    <property type="match status" value="1"/>
</dbReference>
<evidence type="ECO:0000256" key="1">
    <source>
        <dbReference type="PROSITE-ProRule" id="PRU00339"/>
    </source>
</evidence>
<dbReference type="InterPro" id="IPR011990">
    <property type="entry name" value="TPR-like_helical_dom_sf"/>
</dbReference>
<dbReference type="SMART" id="SM00028">
    <property type="entry name" value="TPR"/>
    <property type="match status" value="1"/>
</dbReference>
<feature type="transmembrane region" description="Helical" evidence="3">
    <location>
        <begin position="69"/>
        <end position="90"/>
    </location>
</feature>
<dbReference type="InterPro" id="IPR011933">
    <property type="entry name" value="Double_TM_dom"/>
</dbReference>
<sequence length="595" mass="63625">MNRGGWEWFVTGFKEFHFLRPWWLLALLALPLLWWLWQQTQRRANAWRGLVDAHLLAHLQAGGGRRQRLALLGSIAAWVLGSVALAGPSWRQDEQPLWQTRAPLVIALDLSGTINANDLPPSRLLQARAKLATLLRERAGGQVALVVYAGEAFTVAPLTDDAANVALFLDALDPGIMPAAGSDAGKAIALSQALMRRAGFDRGQILLLTDHADGEAQGAARRAASAGFNVSVLGLGTPTGAAYRDADGRIGRAQLDAASLQRLAAAGGGRYQALTAGDGDLKALGVLTPQSESASAAKGEKGIAWRDQGYWFLPLLMLVCLLGFRRGGVLAALLLCVTLPVAQPAAAAAVDWWARADQKTQQRLEQGAQAYRKGDFAAAQAQFQGIDSADGLYNLGNALARQGQYDQAIAAYDAALEKQPGMEDAIANRAAVQAARKPPPPGGQGKQGGQQGKGQDKPPSQSGQQGDKSQQQGGQGQQDPGDQKPAQDSSDPGKPQDGKDPASDAQADPPQSAAEQQQRQQAADQAQRRRMQQAMQRNGQDPAQPGQAQARPETAAEREQRQATEAWLRRVPDDPGGLLKAKFQLEYQRRQREGE</sequence>
<evidence type="ECO:0000313" key="5">
    <source>
        <dbReference type="EMBL" id="AER55655.1"/>
    </source>
</evidence>
<dbReference type="eggNOG" id="COG0457">
    <property type="taxonomic scope" value="Bacteria"/>
</dbReference>
<keyword evidence="6" id="KW-1185">Reference proteome</keyword>
<feature type="compositionally biased region" description="Gly residues" evidence="2">
    <location>
        <begin position="443"/>
        <end position="452"/>
    </location>
</feature>
<keyword evidence="3" id="KW-0472">Membrane</keyword>
<dbReference type="PANTHER" id="PTHR22550:SF14">
    <property type="entry name" value="VWFA DOMAIN-CONTAINING PROTEIN"/>
    <property type="match status" value="1"/>
</dbReference>
<keyword evidence="3" id="KW-0812">Transmembrane</keyword>
<dbReference type="NCBIfam" id="TIGR02226">
    <property type="entry name" value="two_anch"/>
    <property type="match status" value="1"/>
</dbReference>
<proteinExistence type="predicted"/>
<dbReference type="InterPro" id="IPR050768">
    <property type="entry name" value="UPF0353/GerABKA_families"/>
</dbReference>
<dbReference type="SMART" id="SM00327">
    <property type="entry name" value="VWA"/>
    <property type="match status" value="1"/>
</dbReference>
<dbReference type="STRING" id="1045855.DSC_05010"/>
<dbReference type="eggNOG" id="COG2304">
    <property type="taxonomic scope" value="Bacteria"/>
</dbReference>
<dbReference type="Gene3D" id="1.25.40.10">
    <property type="entry name" value="Tetratricopeptide repeat domain"/>
    <property type="match status" value="1"/>
</dbReference>
<evidence type="ECO:0000256" key="2">
    <source>
        <dbReference type="SAM" id="MobiDB-lite"/>
    </source>
</evidence>
<evidence type="ECO:0000256" key="3">
    <source>
        <dbReference type="SAM" id="Phobius"/>
    </source>
</evidence>
<keyword evidence="3" id="KW-1133">Transmembrane helix</keyword>
<dbReference type="OrthoDB" id="9807628at2"/>
<dbReference type="PROSITE" id="PS50234">
    <property type="entry name" value="VWFA"/>
    <property type="match status" value="1"/>
</dbReference>
<evidence type="ECO:0000259" key="4">
    <source>
        <dbReference type="PROSITE" id="PS50234"/>
    </source>
</evidence>
<name>G7UPW5_PSEUP</name>
<protein>
    <recommendedName>
        <fullName evidence="4">VWFA domain-containing protein</fullName>
    </recommendedName>
</protein>
<dbReference type="PANTHER" id="PTHR22550">
    <property type="entry name" value="SPORE GERMINATION PROTEIN"/>
    <property type="match status" value="1"/>
</dbReference>
<dbReference type="AlphaFoldDB" id="G7UPW5"/>
<feature type="compositionally biased region" description="Basic and acidic residues" evidence="2">
    <location>
        <begin position="554"/>
        <end position="573"/>
    </location>
</feature>
<dbReference type="Pfam" id="PF13519">
    <property type="entry name" value="VWA_2"/>
    <property type="match status" value="1"/>
</dbReference>
<feature type="compositionally biased region" description="Low complexity" evidence="2">
    <location>
        <begin position="511"/>
        <end position="525"/>
    </location>
</feature>
<feature type="transmembrane region" description="Helical" evidence="3">
    <location>
        <begin position="20"/>
        <end position="37"/>
    </location>
</feature>